<accession>A0A8I3A4F3</accession>
<evidence type="ECO:0000313" key="2">
    <source>
        <dbReference type="EMBL" id="KAG6370218.1"/>
    </source>
</evidence>
<feature type="region of interest" description="Disordered" evidence="1">
    <location>
        <begin position="173"/>
        <end position="242"/>
    </location>
</feature>
<keyword evidence="3" id="KW-1185">Reference proteome</keyword>
<reference evidence="2" key="1">
    <citation type="submission" date="2021-03" db="EMBL/GenBank/DDBJ databases">
        <title>Evolutionary innovations through gain and loss of genes in the ectomycorrhizal Boletales.</title>
        <authorList>
            <person name="Wu G."/>
            <person name="Miyauchi S."/>
            <person name="Morin E."/>
            <person name="Yang Z.-L."/>
            <person name="Xu J."/>
            <person name="Martin F.M."/>
        </authorList>
    </citation>
    <scope>NUCLEOTIDE SEQUENCE</scope>
    <source>
        <strain evidence="2">BR01</strain>
    </source>
</reference>
<dbReference type="EMBL" id="JAGFBS010000055">
    <property type="protein sequence ID" value="KAG6370218.1"/>
    <property type="molecule type" value="Genomic_DNA"/>
</dbReference>
<sequence>MARTKHRMHPAARRCGRDIARILLEVVGTGQWQMAMDELTAVLVRSYQLSRDLQTFYIQESVQEMEPDRCSLLPGIIPIAKREVKKAGQQKTWPNWEAMANWKRDHRDDRLWFEDRMEQPCKEAVRLGREWFEEDKRSTGTEEGRIEEEAYQKKIEARLEIVRSLVPKRPPLAAMTTSCRPNTCKRARSADGEHFSGHIDSADESSAVEDASANEPPKAANSSREGASATAGSSSSKRVRLL</sequence>
<protein>
    <submittedName>
        <fullName evidence="2">Uncharacterized protein</fullName>
    </submittedName>
</protein>
<dbReference type="AlphaFoldDB" id="A0A8I3A4F3"/>
<evidence type="ECO:0000256" key="1">
    <source>
        <dbReference type="SAM" id="MobiDB-lite"/>
    </source>
</evidence>
<feature type="compositionally biased region" description="Basic and acidic residues" evidence="1">
    <location>
        <begin position="188"/>
        <end position="201"/>
    </location>
</feature>
<proteinExistence type="predicted"/>
<organism evidence="2 3">
    <name type="scientific">Boletus reticuloceps</name>
    <dbReference type="NCBI Taxonomy" id="495285"/>
    <lineage>
        <taxon>Eukaryota</taxon>
        <taxon>Fungi</taxon>
        <taxon>Dikarya</taxon>
        <taxon>Basidiomycota</taxon>
        <taxon>Agaricomycotina</taxon>
        <taxon>Agaricomycetes</taxon>
        <taxon>Agaricomycetidae</taxon>
        <taxon>Boletales</taxon>
        <taxon>Boletineae</taxon>
        <taxon>Boletaceae</taxon>
        <taxon>Boletoideae</taxon>
        <taxon>Boletus</taxon>
    </lineage>
</organism>
<comment type="caution">
    <text evidence="2">The sequence shown here is derived from an EMBL/GenBank/DDBJ whole genome shotgun (WGS) entry which is preliminary data.</text>
</comment>
<evidence type="ECO:0000313" key="3">
    <source>
        <dbReference type="Proteomes" id="UP000683000"/>
    </source>
</evidence>
<name>A0A8I3A4F3_9AGAM</name>
<feature type="compositionally biased region" description="Low complexity" evidence="1">
    <location>
        <begin position="222"/>
        <end position="236"/>
    </location>
</feature>
<gene>
    <name evidence="2" type="ORF">JVT61DRAFT_12369</name>
</gene>
<dbReference type="Proteomes" id="UP000683000">
    <property type="component" value="Unassembled WGS sequence"/>
</dbReference>